<dbReference type="AlphaFoldDB" id="A0ABD1ZQC3"/>
<protein>
    <recommendedName>
        <fullName evidence="1">F-box domain-containing protein</fullName>
    </recommendedName>
</protein>
<accession>A0ABD1ZQC3</accession>
<dbReference type="InterPro" id="IPR001810">
    <property type="entry name" value="F-box_dom"/>
</dbReference>
<reference evidence="2 3" key="1">
    <citation type="submission" date="2024-09" db="EMBL/GenBank/DDBJ databases">
        <title>Chromosome-scale assembly of Riccia fluitans.</title>
        <authorList>
            <person name="Paukszto L."/>
            <person name="Sawicki J."/>
            <person name="Karawczyk K."/>
            <person name="Piernik-Szablinska J."/>
            <person name="Szczecinska M."/>
            <person name="Mazdziarz M."/>
        </authorList>
    </citation>
    <scope>NUCLEOTIDE SEQUENCE [LARGE SCALE GENOMIC DNA]</scope>
    <source>
        <strain evidence="2">Rf_01</strain>
        <tissue evidence="2">Aerial parts of the thallus</tissue>
    </source>
</reference>
<dbReference type="InterPro" id="IPR050796">
    <property type="entry name" value="SCF_F-box_component"/>
</dbReference>
<evidence type="ECO:0000313" key="2">
    <source>
        <dbReference type="EMBL" id="KAL2652339.1"/>
    </source>
</evidence>
<dbReference type="InterPro" id="IPR036047">
    <property type="entry name" value="F-box-like_dom_sf"/>
</dbReference>
<organism evidence="2 3">
    <name type="scientific">Riccia fluitans</name>
    <dbReference type="NCBI Taxonomy" id="41844"/>
    <lineage>
        <taxon>Eukaryota</taxon>
        <taxon>Viridiplantae</taxon>
        <taxon>Streptophyta</taxon>
        <taxon>Embryophyta</taxon>
        <taxon>Marchantiophyta</taxon>
        <taxon>Marchantiopsida</taxon>
        <taxon>Marchantiidae</taxon>
        <taxon>Marchantiales</taxon>
        <taxon>Ricciaceae</taxon>
        <taxon>Riccia</taxon>
    </lineage>
</organism>
<dbReference type="SUPFAM" id="SSF81383">
    <property type="entry name" value="F-box domain"/>
    <property type="match status" value="1"/>
</dbReference>
<dbReference type="PANTHER" id="PTHR31672">
    <property type="entry name" value="BNACNNG10540D PROTEIN"/>
    <property type="match status" value="1"/>
</dbReference>
<comment type="caution">
    <text evidence="2">The sequence shown here is derived from an EMBL/GenBank/DDBJ whole genome shotgun (WGS) entry which is preliminary data.</text>
</comment>
<feature type="domain" description="F-box" evidence="1">
    <location>
        <begin position="135"/>
        <end position="163"/>
    </location>
</feature>
<dbReference type="PANTHER" id="PTHR31672:SF2">
    <property type="entry name" value="F-BOX DOMAIN-CONTAINING PROTEIN"/>
    <property type="match status" value="1"/>
</dbReference>
<sequence>MVVRDDLLTHLSTSLRERLSLWSAFSLPQICPCLPEPMPKKEDQMNLSLQERNQRRKDCRQRPLASVKRWAPISAWRQENSTKDANISDLVKTDTTDHMHAVKTIRKINSPPVHEIMDASTAKGSSEVEELGVTLPEELIEKILSRIPFPYIFKAKLLSRDWRWKFERVCRSACGQWPSYCPAFFDTRSRSFLGYDRARDKWLKQKLNTEHTYASLKCLQKPSGGLFWERLPTPCEVEGVLFCRVDIKGRTVVTNLLTGKSRTIPSPPNTDEFYWVDDFFSCFTSIIVPLEPEKYQLVVCGLRRRLSMIYYMRRIFNFSSMTRSSTTVESDVRGESVAACSTRHFAYLDGSMFYLCSDRTWARTSLVQVNFEQKYLQQVVVPYEALEDRCLETPRGVVRCGSRVIIFTLSIPLVRKTRVHLYEVICESGTLTSINLLSEKTLEFFVFSPRSIIADRSAIYFYASFYLAYYELESDKWNIVYHEIQLE</sequence>
<evidence type="ECO:0000313" key="3">
    <source>
        <dbReference type="Proteomes" id="UP001605036"/>
    </source>
</evidence>
<dbReference type="EMBL" id="JBHFFA010000001">
    <property type="protein sequence ID" value="KAL2652339.1"/>
    <property type="molecule type" value="Genomic_DNA"/>
</dbReference>
<evidence type="ECO:0000259" key="1">
    <source>
        <dbReference type="Pfam" id="PF00646"/>
    </source>
</evidence>
<dbReference type="Pfam" id="PF00646">
    <property type="entry name" value="F-box"/>
    <property type="match status" value="1"/>
</dbReference>
<keyword evidence="3" id="KW-1185">Reference proteome</keyword>
<name>A0ABD1ZQC3_9MARC</name>
<dbReference type="Proteomes" id="UP001605036">
    <property type="component" value="Unassembled WGS sequence"/>
</dbReference>
<gene>
    <name evidence="2" type="ORF">R1flu_020467</name>
</gene>
<proteinExistence type="predicted"/>